<sequence>MLFNRTIGYKSRILNILSCPVAKQTIGVNLSPDEWSHAATQTKSRVARDYENFMQLACVAAVETAQATLS</sequence>
<gene>
    <name evidence="1" type="ORF">NDI37_08280</name>
</gene>
<evidence type="ECO:0000313" key="1">
    <source>
        <dbReference type="EMBL" id="MEP0864466.1"/>
    </source>
</evidence>
<name>A0ABV0JM05_9CYAN</name>
<reference evidence="1 2" key="1">
    <citation type="submission" date="2022-04" db="EMBL/GenBank/DDBJ databases">
        <title>Positive selection, recombination, and allopatry shape intraspecific diversity of widespread and dominant cyanobacteria.</title>
        <authorList>
            <person name="Wei J."/>
            <person name="Shu W."/>
            <person name="Hu C."/>
        </authorList>
    </citation>
    <scope>NUCLEOTIDE SEQUENCE [LARGE SCALE GENOMIC DNA]</scope>
    <source>
        <strain evidence="1 2">GB2-A5</strain>
    </source>
</reference>
<organism evidence="1 2">
    <name type="scientific">Funiculus sociatus GB2-A5</name>
    <dbReference type="NCBI Taxonomy" id="2933946"/>
    <lineage>
        <taxon>Bacteria</taxon>
        <taxon>Bacillati</taxon>
        <taxon>Cyanobacteriota</taxon>
        <taxon>Cyanophyceae</taxon>
        <taxon>Coleofasciculales</taxon>
        <taxon>Coleofasciculaceae</taxon>
        <taxon>Funiculus</taxon>
    </lineage>
</organism>
<evidence type="ECO:0008006" key="3">
    <source>
        <dbReference type="Google" id="ProtNLM"/>
    </source>
</evidence>
<dbReference type="RefSeq" id="WP_190424086.1">
    <property type="nucleotide sequence ID" value="NZ_JAMPKK010000013.1"/>
</dbReference>
<dbReference type="Proteomes" id="UP001442494">
    <property type="component" value="Unassembled WGS sequence"/>
</dbReference>
<protein>
    <recommendedName>
        <fullName evidence="3">Transposase</fullName>
    </recommendedName>
</protein>
<keyword evidence="2" id="KW-1185">Reference proteome</keyword>
<accession>A0ABV0JM05</accession>
<evidence type="ECO:0000313" key="2">
    <source>
        <dbReference type="Proteomes" id="UP001442494"/>
    </source>
</evidence>
<comment type="caution">
    <text evidence="1">The sequence shown here is derived from an EMBL/GenBank/DDBJ whole genome shotgun (WGS) entry which is preliminary data.</text>
</comment>
<proteinExistence type="predicted"/>
<dbReference type="EMBL" id="JAMPKK010000013">
    <property type="protein sequence ID" value="MEP0864466.1"/>
    <property type="molecule type" value="Genomic_DNA"/>
</dbReference>